<feature type="transmembrane region" description="Helical" evidence="2">
    <location>
        <begin position="102"/>
        <end position="122"/>
    </location>
</feature>
<evidence type="ECO:0000313" key="4">
    <source>
        <dbReference type="Proteomes" id="UP000196228"/>
    </source>
</evidence>
<protein>
    <submittedName>
        <fullName evidence="3">Uncharacterized protein</fullName>
    </submittedName>
</protein>
<dbReference type="AlphaFoldDB" id="A0A1Y0HXQ8"/>
<keyword evidence="2" id="KW-1133">Transmembrane helix</keyword>
<dbReference type="EMBL" id="CP021383">
    <property type="protein sequence ID" value="ARU52095.1"/>
    <property type="molecule type" value="Genomic_DNA"/>
</dbReference>
<reference evidence="3 4" key="1">
    <citation type="submission" date="2017-05" db="EMBL/GenBank/DDBJ databases">
        <authorList>
            <person name="Song R."/>
            <person name="Chenine A.L."/>
            <person name="Ruprecht R.M."/>
        </authorList>
    </citation>
    <scope>NUCLEOTIDE SEQUENCE [LARGE SCALE GENOMIC DNA]</scope>
    <source>
        <strain evidence="3 4">PSBB019</strain>
    </source>
</reference>
<evidence type="ECO:0000256" key="2">
    <source>
        <dbReference type="SAM" id="Phobius"/>
    </source>
</evidence>
<evidence type="ECO:0000256" key="1">
    <source>
        <dbReference type="SAM" id="MobiDB-lite"/>
    </source>
</evidence>
<proteinExistence type="predicted"/>
<keyword evidence="2" id="KW-0812">Transmembrane</keyword>
<feature type="region of interest" description="Disordered" evidence="1">
    <location>
        <begin position="34"/>
        <end position="90"/>
    </location>
</feature>
<gene>
    <name evidence="3" type="ORF">CBR64_12040</name>
</gene>
<dbReference type="RefSeq" id="WP_087471109.1">
    <property type="nucleotide sequence ID" value="NZ_CP021383.1"/>
</dbReference>
<dbReference type="Proteomes" id="UP000196228">
    <property type="component" value="Chromosome"/>
</dbReference>
<feature type="compositionally biased region" description="Polar residues" evidence="1">
    <location>
        <begin position="61"/>
        <end position="71"/>
    </location>
</feature>
<organism evidence="3 4">
    <name type="scientific">Cellulosimicrobium cellulans</name>
    <name type="common">Arthrobacter luteus</name>
    <dbReference type="NCBI Taxonomy" id="1710"/>
    <lineage>
        <taxon>Bacteria</taxon>
        <taxon>Bacillati</taxon>
        <taxon>Actinomycetota</taxon>
        <taxon>Actinomycetes</taxon>
        <taxon>Micrococcales</taxon>
        <taxon>Promicromonosporaceae</taxon>
        <taxon>Cellulosimicrobium</taxon>
    </lineage>
</organism>
<name>A0A1Y0HXQ8_CELCE</name>
<sequence length="159" mass="15743">MGLLAAAVLWMHVLAGSSSHHGVALPDVGSGHGGPVTLLDGPTAPGGTFIEDGEPPHAATTLGQDDGTTASGLGRDDATPASGPASGTGPVLSAGADAHGGAGPLCLMVLVALVTLAARVALRRRAPWPPTRGDVPLHHLRAALPDRPPDLHALGISRT</sequence>
<dbReference type="OrthoDB" id="9974987at2"/>
<accession>A0A1Y0HXQ8</accession>
<dbReference type="KEGG" id="cceu:CBR64_12040"/>
<evidence type="ECO:0000313" key="3">
    <source>
        <dbReference type="EMBL" id="ARU52095.1"/>
    </source>
</evidence>
<keyword evidence="2" id="KW-0472">Membrane</keyword>